<organism evidence="1 2">
    <name type="scientific">Legionella pneumophila</name>
    <dbReference type="NCBI Taxonomy" id="446"/>
    <lineage>
        <taxon>Bacteria</taxon>
        <taxon>Pseudomonadati</taxon>
        <taxon>Pseudomonadota</taxon>
        <taxon>Gammaproteobacteria</taxon>
        <taxon>Legionellales</taxon>
        <taxon>Legionellaceae</taxon>
        <taxon>Legionella</taxon>
    </lineage>
</organism>
<accession>A0A2S6F7P8</accession>
<sequence length="157" mass="18347">MNENIVKQLQLFICYLVGYWLLGSIFWLIIFGYDDSISTLFASPKSTLSGTLIFLSTFIATALLFVFKRKAFADRLYPYFIFGFYVGNLSLLVLFILDAFIRQLIIWKFPEFFLIFISPFVELLLSYLFFGFAFLAIIPALGSAFILYWVQRRMLLQ</sequence>
<protein>
    <submittedName>
        <fullName evidence="1">Uncharacterized protein</fullName>
    </submittedName>
</protein>
<gene>
    <name evidence="1" type="ORF">C3928_01535</name>
</gene>
<comment type="caution">
    <text evidence="1">The sequence shown here is derived from an EMBL/GenBank/DDBJ whole genome shotgun (WGS) entry which is preliminary data.</text>
</comment>
<evidence type="ECO:0000313" key="2">
    <source>
        <dbReference type="Proteomes" id="UP000239239"/>
    </source>
</evidence>
<dbReference type="OrthoDB" id="5653990at2"/>
<evidence type="ECO:0000313" key="1">
    <source>
        <dbReference type="EMBL" id="PPK33441.1"/>
    </source>
</evidence>
<dbReference type="EMBL" id="PQWY01000002">
    <property type="protein sequence ID" value="PPK33441.1"/>
    <property type="molecule type" value="Genomic_DNA"/>
</dbReference>
<dbReference type="RefSeq" id="WP_027227991.1">
    <property type="nucleotide sequence ID" value="NZ_CP017601.1"/>
</dbReference>
<dbReference type="AlphaFoldDB" id="A0A2S6F7P8"/>
<name>A0A2S6F7P8_LEGPN</name>
<dbReference type="Proteomes" id="UP000239239">
    <property type="component" value="Unassembled WGS sequence"/>
</dbReference>
<proteinExistence type="predicted"/>
<reference evidence="1 2" key="1">
    <citation type="submission" date="2018-02" db="EMBL/GenBank/DDBJ databases">
        <title>Draft genome sequences of four Legionella pneumophila clinical strains isolated in Ontario.</title>
        <authorList>
            <person name="Fortuna A."/>
            <person name="Ramnarine R."/>
            <person name="Li A."/>
            <person name="Frantz C."/>
            <person name="Mallo G."/>
        </authorList>
    </citation>
    <scope>NUCLEOTIDE SEQUENCE [LARGE SCALE GENOMIC DNA]</scope>
    <source>
        <strain evidence="1 2">LG61</strain>
    </source>
</reference>